<dbReference type="PANTHER" id="PTHR24366:SF96">
    <property type="entry name" value="LEUCINE RICH REPEAT CONTAINING 53"/>
    <property type="match status" value="1"/>
</dbReference>
<feature type="transmembrane region" description="Helical" evidence="4">
    <location>
        <begin position="683"/>
        <end position="706"/>
    </location>
</feature>
<dbReference type="Pfam" id="PF13855">
    <property type="entry name" value="LRR_8"/>
    <property type="match status" value="6"/>
</dbReference>
<dbReference type="GeneID" id="101863390"/>
<evidence type="ECO:0000313" key="7">
    <source>
        <dbReference type="Proteomes" id="UP000694888"/>
    </source>
</evidence>
<gene>
    <name evidence="8" type="primary">LOC101863390</name>
</gene>
<keyword evidence="3" id="KW-0677">Repeat</keyword>
<keyword evidence="4" id="KW-1133">Transmembrane helix</keyword>
<dbReference type="SMART" id="SM00365">
    <property type="entry name" value="LRR_SD22"/>
    <property type="match status" value="7"/>
</dbReference>
<organism evidence="7 8">
    <name type="scientific">Aplysia californica</name>
    <name type="common">California sea hare</name>
    <dbReference type="NCBI Taxonomy" id="6500"/>
    <lineage>
        <taxon>Eukaryota</taxon>
        <taxon>Metazoa</taxon>
        <taxon>Spiralia</taxon>
        <taxon>Lophotrochozoa</taxon>
        <taxon>Mollusca</taxon>
        <taxon>Gastropoda</taxon>
        <taxon>Heterobranchia</taxon>
        <taxon>Euthyneura</taxon>
        <taxon>Tectipleura</taxon>
        <taxon>Aplysiida</taxon>
        <taxon>Aplysioidea</taxon>
        <taxon>Aplysiidae</taxon>
        <taxon>Aplysia</taxon>
    </lineage>
</organism>
<dbReference type="InterPro" id="IPR000157">
    <property type="entry name" value="TIR_dom"/>
</dbReference>
<evidence type="ECO:0000259" key="6">
    <source>
        <dbReference type="PROSITE" id="PS50104"/>
    </source>
</evidence>
<evidence type="ECO:0000256" key="1">
    <source>
        <dbReference type="ARBA" id="ARBA00009634"/>
    </source>
</evidence>
<reference evidence="8" key="1">
    <citation type="submission" date="2025-08" db="UniProtKB">
        <authorList>
            <consortium name="RefSeq"/>
        </authorList>
    </citation>
    <scope>IDENTIFICATION</scope>
</reference>
<evidence type="ECO:0000313" key="8">
    <source>
        <dbReference type="RefSeq" id="XP_012942443.2"/>
    </source>
</evidence>
<keyword evidence="2" id="KW-0433">Leucine-rich repeat</keyword>
<keyword evidence="5" id="KW-0732">Signal</keyword>
<dbReference type="InterPro" id="IPR001611">
    <property type="entry name" value="Leu-rich_rpt"/>
</dbReference>
<evidence type="ECO:0000256" key="3">
    <source>
        <dbReference type="ARBA" id="ARBA00022737"/>
    </source>
</evidence>
<dbReference type="PROSITE" id="PS51450">
    <property type="entry name" value="LRR"/>
    <property type="match status" value="2"/>
</dbReference>
<feature type="domain" description="TIR" evidence="6">
    <location>
        <begin position="732"/>
        <end position="870"/>
    </location>
</feature>
<feature type="domain" description="TIR" evidence="6">
    <location>
        <begin position="1623"/>
        <end position="1764"/>
    </location>
</feature>
<feature type="transmembrane region" description="Helical" evidence="4">
    <location>
        <begin position="1574"/>
        <end position="1597"/>
    </location>
</feature>
<keyword evidence="7" id="KW-1185">Reference proteome</keyword>
<feature type="chain" id="PRO_5045514539" evidence="5">
    <location>
        <begin position="24"/>
        <end position="1764"/>
    </location>
</feature>
<evidence type="ECO:0000256" key="4">
    <source>
        <dbReference type="SAM" id="Phobius"/>
    </source>
</evidence>
<dbReference type="SMART" id="SM00369">
    <property type="entry name" value="LRR_TYP"/>
    <property type="match status" value="17"/>
</dbReference>
<dbReference type="InterPro" id="IPR035897">
    <property type="entry name" value="Toll_tir_struct_dom_sf"/>
</dbReference>
<dbReference type="Proteomes" id="UP000694888">
    <property type="component" value="Unplaced"/>
</dbReference>
<protein>
    <submittedName>
        <fullName evidence="8">Uncharacterized protein LOC101863390</fullName>
    </submittedName>
</protein>
<name>A0ABM1A7P2_APLCA</name>
<dbReference type="SUPFAM" id="SSF52058">
    <property type="entry name" value="L domain-like"/>
    <property type="match status" value="3"/>
</dbReference>
<sequence>MAASRASYLNVLGVLLILSGANCKSVESNVTLAPINMPEQKRFDASLTNSTWVVPSPCDVTQDENYVIVNCSSRMIIKPHAIWFPSNTNCLILANNNIRILPNGTFRHLSQLRYLSVRNNTLKFLEDDVFDGLGSLEHLDLEDNGLASLYCCATVPYDLESSSVPPGIFEPLVSLRVLRLKKNSGGCFRDMYPPLLIEPLKNLTTLSLEVTNKETYLGYYFSSLPFLERLELMTYGEKITSRSFECLRGSKLKELLIEEAVRLVQFDKEALEPLDRLETFGVSKGAIDLHTLFPALRPLTNRIMKTLHFVEVNQGNKHLHFVGKGHDLGAVIGNICVETLVLRNSRLASFDFDWSREIPLTRCLRHLDLSHNPEPYYNLTSWKNLETFSMTNSYKSLASVYHQELSMYRHLASSKFKCVTYKEIKVVGNYSYLFPTNLRYLNLSHSEVIERPFRANFLYKNAGSLTDLDISYNHFKHITGSLRGLTNLRRLYMSHNDLSELVLNFLDFFPKLEFLDLSNNQLNKTMMTMHSGRLFAKLTVLKYLDLSNNDLEHLSPNTFSSNPKLESLILHHNSFTSIPVSLKFVPNLNVLNLQDNAIHVLSRGDINQLDDAYLVNKNLTLLMERNMLTCSCSGLSSLTWLRSTAMKIDSIEHLMCLTDDIYIIFVAESEPPKVLWRHCNGRFFFLIATIILSGCITVFLSTVLIFKFQTYIKTFLLNAIAPDFKLKTPKDYRTGVFIGYADADYGFPCGELNTFIERELGLSTYIRDRDQMLGMSMADGIVEAINNSWRLVLLVTDNFLDGDEWALFTLKTAIYSQTPDNPHRLVVVCKNKWSRRLPLQLLSAVVEDNLICLPRLRLNYHLRQKLRETLLPHCTSKPLNEAYGSLTASLAPYFFLCGTLILFHVVCPNEKNNNPPKPPYPAPWLNDLSVMAMFKASLSSNFSTPPPCDIRLDGNDVLVNCSSRMITQLNTTGFPDNTTILILDNNCLSVLRNRTFSHLTQLGHLSARHCYIKELEENAFFGLGKLEYLDLEHNALASASCDFTMPLNSRKTVPLRVFEPLVSLRVLRLKENSLRCPVDMYPKQFLDPLKNLTVLSLEVANTYLGNYFSSLPLLERLELMTSSKIIDSTSFECLRDSKLRELFIDEALRLYRFDREALRPLGSLDSFGVFRSPVPLPYLLDATATLTNRTMKVLHFDDVSRISDEGILIRPWSDRAGFLPMVCVEKLILRKSRLKSLYFDPVEARRLMKCVKHLDLSENYEPFYNLTGWSNLETAEITNSYIGNAEAEYRRNAPSMTFVQRQRGDECAVFENTINETNFTSRYVFPSKLHFLNLSHSSVYRTSFQWDFFYQNADSLRVLDLSNNQYQQVTGSLRGLTNLQRLYMSHNDLYEFNLNFFDFFPKLEFLDLSNNQLNKTMMTMHSGRLFAKLTVLKYLDLSNNDLEHLSPSTFSSNPKLESLILHHNSFTSIPVSLKFVPNLNVLNLQDNAIHVLSRGDINQLDDAYLVNKNLTLLMERNILTCSCSGLSSLTWLRSTAMKIDSIEHLMCLTDNIYVMSVAESEHPKALWRHCNGRFFFLIATIILSGCITVFLSTVLIFKFQTYIKTFLLNAIAPDFKLKTPKDYRTGVFIGYADADYGFPCGELNTFIERELGLSTYIRDRDQMLGMSMADGIVEAINNSWRLVLLVTDNFLDGDEWALFTLKTAIYSQTPDNPHRVVVLCTTAVSRRLPLQLLSALTEDNFICQPRLMLNYYLQQKLLATLLPR</sequence>
<dbReference type="InterPro" id="IPR003591">
    <property type="entry name" value="Leu-rich_rpt_typical-subtyp"/>
</dbReference>
<keyword evidence="4" id="KW-0812">Transmembrane</keyword>
<dbReference type="InterPro" id="IPR032675">
    <property type="entry name" value="LRR_dom_sf"/>
</dbReference>
<dbReference type="PROSITE" id="PS50104">
    <property type="entry name" value="TIR"/>
    <property type="match status" value="2"/>
</dbReference>
<dbReference type="Gene3D" id="3.80.10.10">
    <property type="entry name" value="Ribonuclease Inhibitor"/>
    <property type="match status" value="2"/>
</dbReference>
<proteinExistence type="inferred from homology"/>
<dbReference type="RefSeq" id="XP_012942443.2">
    <property type="nucleotide sequence ID" value="XM_013086989.2"/>
</dbReference>
<keyword evidence="4" id="KW-0472">Membrane</keyword>
<feature type="signal peptide" evidence="5">
    <location>
        <begin position="1"/>
        <end position="23"/>
    </location>
</feature>
<dbReference type="PANTHER" id="PTHR24366">
    <property type="entry name" value="IG(IMMUNOGLOBULIN) AND LRR(LEUCINE RICH REPEAT) DOMAINS"/>
    <property type="match status" value="1"/>
</dbReference>
<evidence type="ECO:0000256" key="2">
    <source>
        <dbReference type="ARBA" id="ARBA00022614"/>
    </source>
</evidence>
<dbReference type="SUPFAM" id="SSF52200">
    <property type="entry name" value="Toll/Interleukin receptor TIR domain"/>
    <property type="match status" value="2"/>
</dbReference>
<comment type="similarity">
    <text evidence="1">Belongs to the Toll-like receptor family.</text>
</comment>
<dbReference type="Gene3D" id="3.40.50.10140">
    <property type="entry name" value="Toll/interleukin-1 receptor homology (TIR) domain"/>
    <property type="match status" value="2"/>
</dbReference>
<feature type="transmembrane region" description="Helical" evidence="4">
    <location>
        <begin position="886"/>
        <end position="906"/>
    </location>
</feature>
<evidence type="ECO:0000256" key="5">
    <source>
        <dbReference type="SAM" id="SignalP"/>
    </source>
</evidence>
<accession>A0ABM1A7P2</accession>
<dbReference type="Pfam" id="PF01582">
    <property type="entry name" value="TIR"/>
    <property type="match status" value="2"/>
</dbReference>